<protein>
    <submittedName>
        <fullName evidence="2">Protein phosphatase 2C domain-containing protein</fullName>
    </submittedName>
</protein>
<proteinExistence type="predicted"/>
<dbReference type="RefSeq" id="WP_230737996.1">
    <property type="nucleotide sequence ID" value="NZ_JAJNDB010000005.1"/>
</dbReference>
<feature type="domain" description="PPM-type phosphatase" evidence="1">
    <location>
        <begin position="75"/>
        <end position="289"/>
    </location>
</feature>
<dbReference type="Pfam" id="PF13672">
    <property type="entry name" value="PP2C_2"/>
    <property type="match status" value="1"/>
</dbReference>
<dbReference type="Gene3D" id="3.60.40.10">
    <property type="entry name" value="PPM-type phosphatase domain"/>
    <property type="match status" value="1"/>
</dbReference>
<dbReference type="Proteomes" id="UP001199469">
    <property type="component" value="Unassembled WGS sequence"/>
</dbReference>
<evidence type="ECO:0000313" key="2">
    <source>
        <dbReference type="EMBL" id="MCD2196142.1"/>
    </source>
</evidence>
<reference evidence="2 3" key="1">
    <citation type="submission" date="2021-11" db="EMBL/GenBank/DDBJ databases">
        <title>Draft genome sequence of Actinomycetospora sp. SF1 isolated from the rhizosphere soil.</title>
        <authorList>
            <person name="Duangmal K."/>
            <person name="Chantavorakit T."/>
        </authorList>
    </citation>
    <scope>NUCLEOTIDE SEQUENCE [LARGE SCALE GENOMIC DNA]</scope>
    <source>
        <strain evidence="2 3">TBRC 5722</strain>
    </source>
</reference>
<keyword evidence="3" id="KW-1185">Reference proteome</keyword>
<sequence>MDLPTMLDADTQELTASWSGTVTPYVVGDPGRAATAVVERLARDAPDHHGTVLDGAVVRPDDEAPWTHVRGASVRGLRHRQDGVVRQDEYCFRQTADDRYLVVAVADGVSAGSLSHEAAGVAARFGCEIVGDWLGQCEVSELPWEHVLKTLSDLVVQRGRAVLRRRRVSVDDWSEGAFGEALATTLVLAVVDLRPDDGSYRVEVVRVGDSSAWVHGAAGGWRSLHGLKNDSEVIASSATAALPQVTSFESESYRVAAGDLLVLMTDGVSDPLGDGDGDFGRFLSEVWATPPSVTAFGAQVDFARKTFDDDRTAVAVWLG</sequence>
<evidence type="ECO:0000313" key="3">
    <source>
        <dbReference type="Proteomes" id="UP001199469"/>
    </source>
</evidence>
<dbReference type="EMBL" id="JAJNDB010000005">
    <property type="protein sequence ID" value="MCD2196142.1"/>
    <property type="molecule type" value="Genomic_DNA"/>
</dbReference>
<name>A0ABS8PCZ6_9PSEU</name>
<accession>A0ABS8PCZ6</accession>
<evidence type="ECO:0000259" key="1">
    <source>
        <dbReference type="Pfam" id="PF13672"/>
    </source>
</evidence>
<comment type="caution">
    <text evidence="2">The sequence shown here is derived from an EMBL/GenBank/DDBJ whole genome shotgun (WGS) entry which is preliminary data.</text>
</comment>
<dbReference type="SUPFAM" id="SSF81606">
    <property type="entry name" value="PP2C-like"/>
    <property type="match status" value="1"/>
</dbReference>
<gene>
    <name evidence="2" type="ORF">LQ327_22475</name>
</gene>
<dbReference type="InterPro" id="IPR036457">
    <property type="entry name" value="PPM-type-like_dom_sf"/>
</dbReference>
<dbReference type="InterPro" id="IPR001932">
    <property type="entry name" value="PPM-type_phosphatase-like_dom"/>
</dbReference>
<organism evidence="2 3">
    <name type="scientific">Actinomycetospora endophytica</name>
    <dbReference type="NCBI Taxonomy" id="2291215"/>
    <lineage>
        <taxon>Bacteria</taxon>
        <taxon>Bacillati</taxon>
        <taxon>Actinomycetota</taxon>
        <taxon>Actinomycetes</taxon>
        <taxon>Pseudonocardiales</taxon>
        <taxon>Pseudonocardiaceae</taxon>
        <taxon>Actinomycetospora</taxon>
    </lineage>
</organism>